<protein>
    <submittedName>
        <fullName evidence="1">Uncharacterized protein</fullName>
    </submittedName>
</protein>
<sequence length="99" mass="11102">MSSATRRSVAELISEGLITAQFPVRDINTGKSANTETLGHQCDIQLYTQTLIRRRPVERCCHVCGVKSESQNASYVCSMKLFKPFRCPNQIMEICGSFL</sequence>
<proteinExistence type="predicted"/>
<name>A0ABV0SS68_9TELE</name>
<comment type="caution">
    <text evidence="1">The sequence shown here is derived from an EMBL/GenBank/DDBJ whole genome shotgun (WGS) entry which is preliminary data.</text>
</comment>
<keyword evidence="2" id="KW-1185">Reference proteome</keyword>
<accession>A0ABV0SS68</accession>
<evidence type="ECO:0000313" key="2">
    <source>
        <dbReference type="Proteomes" id="UP001482620"/>
    </source>
</evidence>
<reference evidence="1 2" key="1">
    <citation type="submission" date="2021-06" db="EMBL/GenBank/DDBJ databases">
        <authorList>
            <person name="Palmer J.M."/>
        </authorList>
    </citation>
    <scope>NUCLEOTIDE SEQUENCE [LARGE SCALE GENOMIC DNA]</scope>
    <source>
        <strain evidence="2">if_2019</strain>
        <tissue evidence="1">Muscle</tissue>
    </source>
</reference>
<evidence type="ECO:0000313" key="1">
    <source>
        <dbReference type="EMBL" id="MEQ2223154.1"/>
    </source>
</evidence>
<dbReference type="Proteomes" id="UP001482620">
    <property type="component" value="Unassembled WGS sequence"/>
</dbReference>
<organism evidence="1 2">
    <name type="scientific">Ilyodon furcidens</name>
    <name type="common">goldbreast splitfin</name>
    <dbReference type="NCBI Taxonomy" id="33524"/>
    <lineage>
        <taxon>Eukaryota</taxon>
        <taxon>Metazoa</taxon>
        <taxon>Chordata</taxon>
        <taxon>Craniata</taxon>
        <taxon>Vertebrata</taxon>
        <taxon>Euteleostomi</taxon>
        <taxon>Actinopterygii</taxon>
        <taxon>Neopterygii</taxon>
        <taxon>Teleostei</taxon>
        <taxon>Neoteleostei</taxon>
        <taxon>Acanthomorphata</taxon>
        <taxon>Ovalentaria</taxon>
        <taxon>Atherinomorphae</taxon>
        <taxon>Cyprinodontiformes</taxon>
        <taxon>Goodeidae</taxon>
        <taxon>Ilyodon</taxon>
    </lineage>
</organism>
<dbReference type="EMBL" id="JAHRIQ010005934">
    <property type="protein sequence ID" value="MEQ2223154.1"/>
    <property type="molecule type" value="Genomic_DNA"/>
</dbReference>
<gene>
    <name evidence="1" type="ORF">ILYODFUR_033901</name>
</gene>